<reference evidence="3" key="1">
    <citation type="submission" date="2015-02" db="EMBL/GenBank/DDBJ databases">
        <title>Genome Assembly of Bacillaceae bacterium MTCC 8252.</title>
        <authorList>
            <person name="Verma A."/>
            <person name="Khatri I."/>
            <person name="Mual P."/>
            <person name="Subramanian S."/>
            <person name="Krishnamurthi S."/>
        </authorList>
    </citation>
    <scope>NUCLEOTIDE SEQUENCE [LARGE SCALE GENOMIC DNA]</scope>
    <source>
        <strain evidence="3">MTCC 8252</strain>
    </source>
</reference>
<dbReference type="OrthoDB" id="5429275at2"/>
<evidence type="ECO:0000256" key="2">
    <source>
        <dbReference type="ARBA" id="ARBA00023121"/>
    </source>
</evidence>
<dbReference type="PANTHER" id="PTHR33434">
    <property type="entry name" value="DEGV DOMAIN-CONTAINING PROTEIN DR_1986-RELATED"/>
    <property type="match status" value="1"/>
</dbReference>
<dbReference type="Proteomes" id="UP000031563">
    <property type="component" value="Unassembled WGS sequence"/>
</dbReference>
<keyword evidence="4" id="KW-1185">Reference proteome</keyword>
<comment type="function">
    <text evidence="1">May bind long-chain fatty acids, such as palmitate, and may play a role in lipid transport or fatty acid metabolism.</text>
</comment>
<dbReference type="PANTHER" id="PTHR33434:SF8">
    <property type="entry name" value="DEGV DOMAIN-CONTAINING PROTEIN SPR1019"/>
    <property type="match status" value="1"/>
</dbReference>
<dbReference type="Gene3D" id="3.40.50.10170">
    <property type="match status" value="1"/>
</dbReference>
<dbReference type="Pfam" id="PF02645">
    <property type="entry name" value="DegV"/>
    <property type="match status" value="1"/>
</dbReference>
<name>A0A0F5HWV4_BACTR</name>
<dbReference type="GO" id="GO:0008289">
    <property type="term" value="F:lipid binding"/>
    <property type="evidence" value="ECO:0007669"/>
    <property type="project" value="UniProtKB-KW"/>
</dbReference>
<evidence type="ECO:0000313" key="3">
    <source>
        <dbReference type="EMBL" id="KKB37718.1"/>
    </source>
</evidence>
<dbReference type="InterPro" id="IPR043168">
    <property type="entry name" value="DegV_C"/>
</dbReference>
<dbReference type="AlphaFoldDB" id="A0A0F5HWV4"/>
<accession>A0A0F5HWV4</accession>
<evidence type="ECO:0000313" key="4">
    <source>
        <dbReference type="Proteomes" id="UP000031563"/>
    </source>
</evidence>
<evidence type="ECO:0000256" key="1">
    <source>
        <dbReference type="ARBA" id="ARBA00003238"/>
    </source>
</evidence>
<keyword evidence="2" id="KW-0446">Lipid-binding</keyword>
<dbReference type="STRING" id="1221996.QY95_02828"/>
<sequence>MPNIKIVTDSTLDMKPEELKKYDITVVPLTITVEEDNYEDTITISPEEFLTRMQQSKELPKTSQPPVGRFLEVYNELGKDGSQIISIHMTGKMSGTVRSAEQAAELSETDVTVIDSGYISRALAYQVIEAAKMAKAEKGVDAIVARLRDIRLETKLYIVVDTLENLIKGGRIGKARGFIGSLLHIKPIAHLDAGELTPVTKVRSHNQAVKFLSTQIAEEVKGKQIMKISLAHAGGYELASRVKEKLIELTGFEDVEVVTTTPVISTHAGLGALGVMYWAK</sequence>
<proteinExistence type="predicted"/>
<protein>
    <recommendedName>
        <fullName evidence="5">DegV family protein</fullName>
    </recommendedName>
</protein>
<dbReference type="EMBL" id="JWIR02000051">
    <property type="protein sequence ID" value="KKB37718.1"/>
    <property type="molecule type" value="Genomic_DNA"/>
</dbReference>
<dbReference type="NCBIfam" id="TIGR00762">
    <property type="entry name" value="DegV"/>
    <property type="match status" value="1"/>
</dbReference>
<evidence type="ECO:0008006" key="5">
    <source>
        <dbReference type="Google" id="ProtNLM"/>
    </source>
</evidence>
<gene>
    <name evidence="3" type="ORF">QY95_02828</name>
</gene>
<organism evidence="3 4">
    <name type="scientific">Bacillus thermotolerans</name>
    <name type="common">Quasibacillus thermotolerans</name>
    <dbReference type="NCBI Taxonomy" id="1221996"/>
    <lineage>
        <taxon>Bacteria</taxon>
        <taxon>Bacillati</taxon>
        <taxon>Bacillota</taxon>
        <taxon>Bacilli</taxon>
        <taxon>Bacillales</taxon>
        <taxon>Bacillaceae</taxon>
        <taxon>Bacillus</taxon>
    </lineage>
</organism>
<accession>A0A0F5HZ98</accession>
<comment type="caution">
    <text evidence="3">The sequence shown here is derived from an EMBL/GenBank/DDBJ whole genome shotgun (WGS) entry which is preliminary data.</text>
</comment>
<dbReference type="Gene3D" id="3.30.1180.10">
    <property type="match status" value="1"/>
</dbReference>
<dbReference type="RefSeq" id="WP_039237862.1">
    <property type="nucleotide sequence ID" value="NZ_JWIR02000051.1"/>
</dbReference>
<dbReference type="InterPro" id="IPR003797">
    <property type="entry name" value="DegV"/>
</dbReference>
<dbReference type="InterPro" id="IPR050270">
    <property type="entry name" value="DegV_domain_contain"/>
</dbReference>
<dbReference type="PROSITE" id="PS51482">
    <property type="entry name" value="DEGV"/>
    <property type="match status" value="1"/>
</dbReference>
<dbReference type="SUPFAM" id="SSF82549">
    <property type="entry name" value="DAK1/DegV-like"/>
    <property type="match status" value="1"/>
</dbReference>